<dbReference type="PANTHER" id="PTHR22946:SF9">
    <property type="entry name" value="POLYKETIDE TRANSFERASE AF380"/>
    <property type="match status" value="1"/>
</dbReference>
<evidence type="ECO:0000256" key="3">
    <source>
        <dbReference type="SAM" id="MobiDB-lite"/>
    </source>
</evidence>
<keyword evidence="4" id="KW-0812">Transmembrane</keyword>
<keyword evidence="4" id="KW-0472">Membrane</keyword>
<dbReference type="GO" id="GO:0052689">
    <property type="term" value="F:carboxylic ester hydrolase activity"/>
    <property type="evidence" value="ECO:0007669"/>
    <property type="project" value="UniProtKB-ARBA"/>
</dbReference>
<dbReference type="Pfam" id="PF12740">
    <property type="entry name" value="PETase"/>
    <property type="match status" value="1"/>
</dbReference>
<feature type="transmembrane region" description="Helical" evidence="4">
    <location>
        <begin position="542"/>
        <end position="561"/>
    </location>
</feature>
<feature type="domain" description="PET hydrolase/cutinase-like" evidence="5">
    <location>
        <begin position="32"/>
        <end position="164"/>
    </location>
</feature>
<feature type="transmembrane region" description="Helical" evidence="4">
    <location>
        <begin position="331"/>
        <end position="352"/>
    </location>
</feature>
<feature type="transmembrane region" description="Helical" evidence="4">
    <location>
        <begin position="477"/>
        <end position="497"/>
    </location>
</feature>
<feature type="transmembrane region" description="Helical" evidence="4">
    <location>
        <begin position="373"/>
        <end position="390"/>
    </location>
</feature>
<proteinExistence type="inferred from homology"/>
<dbReference type="InterPro" id="IPR050261">
    <property type="entry name" value="FrsA_esterase"/>
</dbReference>
<dbReference type="RefSeq" id="WP_117189681.1">
    <property type="nucleotide sequence ID" value="NZ_NOWI01000009.1"/>
</dbReference>
<evidence type="ECO:0000256" key="4">
    <source>
        <dbReference type="SAM" id="Phobius"/>
    </source>
</evidence>
<dbReference type="AlphaFoldDB" id="A0A3E2DCF3"/>
<reference evidence="6 7" key="1">
    <citation type="submission" date="2017-07" db="EMBL/GenBank/DDBJ databases">
        <authorList>
            <person name="Sun Z.S."/>
            <person name="Albrecht U."/>
            <person name="Echele G."/>
            <person name="Lee C.C."/>
        </authorList>
    </citation>
    <scope>NUCLEOTIDE SEQUENCE [LARGE SCALE GENOMIC DNA]</scope>
    <source>
        <strain evidence="6 7">P16-029</strain>
    </source>
</reference>
<dbReference type="Gene3D" id="3.40.50.1820">
    <property type="entry name" value="alpha/beta hydrolase"/>
    <property type="match status" value="1"/>
</dbReference>
<dbReference type="SUPFAM" id="SSF53474">
    <property type="entry name" value="alpha/beta-Hydrolases"/>
    <property type="match status" value="1"/>
</dbReference>
<evidence type="ECO:0000256" key="1">
    <source>
        <dbReference type="ARBA" id="ARBA00008645"/>
    </source>
</evidence>
<dbReference type="InterPro" id="IPR041127">
    <property type="entry name" value="PET_hydrolase/cutinase-like"/>
</dbReference>
<dbReference type="Proteomes" id="UP000259211">
    <property type="component" value="Unassembled WGS sequence"/>
</dbReference>
<evidence type="ECO:0000313" key="6">
    <source>
        <dbReference type="EMBL" id="RFT43011.1"/>
    </source>
</evidence>
<evidence type="ECO:0000256" key="2">
    <source>
        <dbReference type="ARBA" id="ARBA00022801"/>
    </source>
</evidence>
<feature type="transmembrane region" description="Helical" evidence="4">
    <location>
        <begin position="396"/>
        <end position="415"/>
    </location>
</feature>
<organism evidence="6 7">
    <name type="scientific">Cutibacterium avidum</name>
    <dbReference type="NCBI Taxonomy" id="33010"/>
    <lineage>
        <taxon>Bacteria</taxon>
        <taxon>Bacillati</taxon>
        <taxon>Actinomycetota</taxon>
        <taxon>Actinomycetes</taxon>
        <taxon>Propionibacteriales</taxon>
        <taxon>Propionibacteriaceae</taxon>
        <taxon>Cutibacterium</taxon>
    </lineage>
</organism>
<feature type="transmembrane region" description="Helical" evidence="4">
    <location>
        <begin position="436"/>
        <end position="457"/>
    </location>
</feature>
<keyword evidence="4" id="KW-1133">Transmembrane helix</keyword>
<protein>
    <recommendedName>
        <fullName evidence="5">PET hydrolase/cutinase-like domain-containing protein</fullName>
    </recommendedName>
</protein>
<dbReference type="EMBL" id="NOWI01000009">
    <property type="protein sequence ID" value="RFT43011.1"/>
    <property type="molecule type" value="Genomic_DNA"/>
</dbReference>
<dbReference type="InterPro" id="IPR029058">
    <property type="entry name" value="AB_hydrolase_fold"/>
</dbReference>
<evidence type="ECO:0000259" key="5">
    <source>
        <dbReference type="Pfam" id="PF12740"/>
    </source>
</evidence>
<feature type="transmembrane region" description="Helical" evidence="4">
    <location>
        <begin position="509"/>
        <end position="530"/>
    </location>
</feature>
<accession>A0A3E2DCF3</accession>
<evidence type="ECO:0000313" key="7">
    <source>
        <dbReference type="Proteomes" id="UP000259211"/>
    </source>
</evidence>
<comment type="caution">
    <text evidence="6">The sequence shown here is derived from an EMBL/GenBank/DDBJ whole genome shotgun (WGS) entry which is preliminary data.</text>
</comment>
<gene>
    <name evidence="6" type="ORF">CHT91_10760</name>
</gene>
<dbReference type="PANTHER" id="PTHR22946">
    <property type="entry name" value="DIENELACTONE HYDROLASE DOMAIN-CONTAINING PROTEIN-RELATED"/>
    <property type="match status" value="1"/>
</dbReference>
<keyword evidence="2" id="KW-0378">Hydrolase</keyword>
<feature type="transmembrane region" description="Helical" evidence="4">
    <location>
        <begin position="568"/>
        <end position="586"/>
    </location>
</feature>
<sequence length="587" mass="63594">MHSATAMRRSRSAVHVLICLLLIVVGAVGSSLVQTGGGHISVQGLMIPGKDGAVASADLFRPDTATAERKAPLIIVTPGFQRTKETQISYSLELARRGYVTLVVDPYNQGESTSQPPHSDDPSIQPAIDYVSRTDTLNYVDKTKIGITGHSAGGSQVRRMAAEYGAKEVKALKKAKSPDSPGGTTITKEEREKAEKLNPIRSVFISGWLQKLNAKKFKNVRSNVGIGYALYDEGGYRNKNHNGDLRNAPEAIAVINSGLPKSQHVNHVVIGKGYGSAADRTYRVAYNDHTIHPFQPLTPSAIGSMIQFFDDTIGAPHQMSTTNQTWWLKELFNGLSLIAALVMLVPLTKLLLTIPWFSGARSELSPTTSAPSTAVFWGALVLQAAVAAVTYVSMPIALWLVVNGVLGLVIAWILLRHGQAGASGVRMSWPQTVRTIALALVAMTVFHVILGIVHGFFHVDYRLFILAIRPLTSHGFLTALTVVPVLFLFLPANSLLVAAPSDSCRRSGILLGLAAPVSLTVILVIQYTTLFSTGTVFWRTKWMQVMTLWSLLPALIVIPLFHRALHRATGRVWLGPILMAAVLALMV</sequence>
<comment type="similarity">
    <text evidence="1">Belongs to the AB hydrolase superfamily.</text>
</comment>
<feature type="region of interest" description="Disordered" evidence="3">
    <location>
        <begin position="172"/>
        <end position="193"/>
    </location>
</feature>
<name>A0A3E2DCF3_9ACTN</name>